<dbReference type="CDD" id="cd00200">
    <property type="entry name" value="WD40"/>
    <property type="match status" value="1"/>
</dbReference>
<dbReference type="PROSITE" id="PS50011">
    <property type="entry name" value="PROTEIN_KINASE_DOM"/>
    <property type="match status" value="1"/>
</dbReference>
<dbReference type="Pfam" id="PF00400">
    <property type="entry name" value="WD40"/>
    <property type="match status" value="4"/>
</dbReference>
<comment type="catalytic activity">
    <reaction evidence="10">
        <text>L-seryl-[protein] + ATP = O-phospho-L-seryl-[protein] + ADP + H(+)</text>
        <dbReference type="Rhea" id="RHEA:17989"/>
        <dbReference type="Rhea" id="RHEA-COMP:9863"/>
        <dbReference type="Rhea" id="RHEA-COMP:11604"/>
        <dbReference type="ChEBI" id="CHEBI:15378"/>
        <dbReference type="ChEBI" id="CHEBI:29999"/>
        <dbReference type="ChEBI" id="CHEBI:30616"/>
        <dbReference type="ChEBI" id="CHEBI:83421"/>
        <dbReference type="ChEBI" id="CHEBI:456216"/>
        <dbReference type="EC" id="2.7.11.1"/>
    </reaction>
</comment>
<dbReference type="RefSeq" id="WP_073070310.1">
    <property type="nucleotide sequence ID" value="NZ_MPPI01000006.1"/>
</dbReference>
<proteinExistence type="predicted"/>
<dbReference type="SUPFAM" id="SSF56112">
    <property type="entry name" value="Protein kinase-like (PK-like)"/>
    <property type="match status" value="1"/>
</dbReference>
<keyword evidence="6 12" id="KW-0547">Nucleotide-binding</keyword>
<evidence type="ECO:0000256" key="1">
    <source>
        <dbReference type="ARBA" id="ARBA00012513"/>
    </source>
</evidence>
<feature type="repeat" description="WD" evidence="11">
    <location>
        <begin position="421"/>
        <end position="462"/>
    </location>
</feature>
<evidence type="ECO:0000256" key="11">
    <source>
        <dbReference type="PROSITE-ProRule" id="PRU00221"/>
    </source>
</evidence>
<comment type="catalytic activity">
    <reaction evidence="9">
        <text>L-threonyl-[protein] + ATP = O-phospho-L-threonyl-[protein] + ADP + H(+)</text>
        <dbReference type="Rhea" id="RHEA:46608"/>
        <dbReference type="Rhea" id="RHEA-COMP:11060"/>
        <dbReference type="Rhea" id="RHEA-COMP:11605"/>
        <dbReference type="ChEBI" id="CHEBI:15378"/>
        <dbReference type="ChEBI" id="CHEBI:30013"/>
        <dbReference type="ChEBI" id="CHEBI:30616"/>
        <dbReference type="ChEBI" id="CHEBI:61977"/>
        <dbReference type="ChEBI" id="CHEBI:456216"/>
        <dbReference type="EC" id="2.7.11.1"/>
    </reaction>
</comment>
<evidence type="ECO:0000256" key="2">
    <source>
        <dbReference type="ARBA" id="ARBA00022527"/>
    </source>
</evidence>
<dbReference type="CDD" id="cd14014">
    <property type="entry name" value="STKc_PknB_like"/>
    <property type="match status" value="1"/>
</dbReference>
<dbReference type="PROSITE" id="PS50294">
    <property type="entry name" value="WD_REPEATS_REGION"/>
    <property type="match status" value="2"/>
</dbReference>
<keyword evidence="4" id="KW-0808">Transferase</keyword>
<dbReference type="GO" id="GO:0004674">
    <property type="term" value="F:protein serine/threonine kinase activity"/>
    <property type="evidence" value="ECO:0007669"/>
    <property type="project" value="UniProtKB-KW"/>
</dbReference>
<evidence type="ECO:0000256" key="10">
    <source>
        <dbReference type="ARBA" id="ARBA00048679"/>
    </source>
</evidence>
<keyword evidence="13" id="KW-0812">Transmembrane</keyword>
<dbReference type="InterPro" id="IPR015943">
    <property type="entry name" value="WD40/YVTN_repeat-like_dom_sf"/>
</dbReference>
<dbReference type="PANTHER" id="PTHR24363:SF0">
    <property type="entry name" value="SERINE_THREONINE KINASE LIKE DOMAIN CONTAINING 1"/>
    <property type="match status" value="1"/>
</dbReference>
<evidence type="ECO:0000256" key="9">
    <source>
        <dbReference type="ARBA" id="ARBA00047899"/>
    </source>
</evidence>
<dbReference type="EMBL" id="PVWG01000006">
    <property type="protein sequence ID" value="PSB20391.1"/>
    <property type="molecule type" value="Genomic_DNA"/>
</dbReference>
<reference evidence="15 16" key="1">
    <citation type="submission" date="2018-02" db="EMBL/GenBank/DDBJ databases">
        <authorList>
            <person name="Cohen D.B."/>
            <person name="Kent A.D."/>
        </authorList>
    </citation>
    <scope>NUCLEOTIDE SEQUENCE [LARGE SCALE GENOMIC DNA]</scope>
    <source>
        <strain evidence="15 16">ULC007</strain>
    </source>
</reference>
<keyword evidence="13" id="KW-1133">Transmembrane helix</keyword>
<evidence type="ECO:0000313" key="15">
    <source>
        <dbReference type="EMBL" id="PSB20391.1"/>
    </source>
</evidence>
<dbReference type="Gene3D" id="2.130.10.10">
    <property type="entry name" value="YVTN repeat-like/Quinoprotein amine dehydrogenase"/>
    <property type="match status" value="2"/>
</dbReference>
<dbReference type="InterPro" id="IPR036322">
    <property type="entry name" value="WD40_repeat_dom_sf"/>
</dbReference>
<evidence type="ECO:0000256" key="13">
    <source>
        <dbReference type="SAM" id="Phobius"/>
    </source>
</evidence>
<dbReference type="Gene3D" id="1.10.510.10">
    <property type="entry name" value="Transferase(Phosphotransferase) domain 1"/>
    <property type="match status" value="1"/>
</dbReference>
<reference evidence="15 16" key="2">
    <citation type="submission" date="2018-03" db="EMBL/GenBank/DDBJ databases">
        <title>The ancient ancestry and fast evolution of plastids.</title>
        <authorList>
            <person name="Moore K.R."/>
            <person name="Magnabosco C."/>
            <person name="Momper L."/>
            <person name="Gold D.A."/>
            <person name="Bosak T."/>
            <person name="Fournier G.P."/>
        </authorList>
    </citation>
    <scope>NUCLEOTIDE SEQUENCE [LARGE SCALE GENOMIC DNA]</scope>
    <source>
        <strain evidence="15 16">ULC007</strain>
    </source>
</reference>
<protein>
    <recommendedName>
        <fullName evidence="1">non-specific serine/threonine protein kinase</fullName>
        <ecNumber evidence="1">2.7.11.1</ecNumber>
    </recommendedName>
</protein>
<evidence type="ECO:0000313" key="16">
    <source>
        <dbReference type="Proteomes" id="UP000238634"/>
    </source>
</evidence>
<evidence type="ECO:0000256" key="7">
    <source>
        <dbReference type="ARBA" id="ARBA00022777"/>
    </source>
</evidence>
<dbReference type="InterPro" id="IPR017441">
    <property type="entry name" value="Protein_kinase_ATP_BS"/>
</dbReference>
<feature type="transmembrane region" description="Helical" evidence="13">
    <location>
        <begin position="368"/>
        <end position="388"/>
    </location>
</feature>
<gene>
    <name evidence="15" type="ORF">C7B65_08105</name>
</gene>
<dbReference type="PROSITE" id="PS00678">
    <property type="entry name" value="WD_REPEATS_1"/>
    <property type="match status" value="1"/>
</dbReference>
<feature type="repeat" description="WD" evidence="11">
    <location>
        <begin position="669"/>
        <end position="703"/>
    </location>
</feature>
<feature type="repeat" description="WD" evidence="11">
    <location>
        <begin position="583"/>
        <end position="616"/>
    </location>
</feature>
<evidence type="ECO:0000256" key="3">
    <source>
        <dbReference type="ARBA" id="ARBA00022574"/>
    </source>
</evidence>
<dbReference type="InterPro" id="IPR001680">
    <property type="entry name" value="WD40_rpt"/>
</dbReference>
<dbReference type="OrthoDB" id="507628at2"/>
<keyword evidence="5" id="KW-0677">Repeat</keyword>
<dbReference type="AlphaFoldDB" id="A0A2T1DIX8"/>
<organism evidence="15 16">
    <name type="scientific">Phormidesmis priestleyi ULC007</name>
    <dbReference type="NCBI Taxonomy" id="1920490"/>
    <lineage>
        <taxon>Bacteria</taxon>
        <taxon>Bacillati</taxon>
        <taxon>Cyanobacteriota</taxon>
        <taxon>Cyanophyceae</taxon>
        <taxon>Leptolyngbyales</taxon>
        <taxon>Leptolyngbyaceae</taxon>
        <taxon>Phormidesmis</taxon>
    </lineage>
</organism>
<dbReference type="SMART" id="SM00320">
    <property type="entry name" value="WD40"/>
    <property type="match status" value="7"/>
</dbReference>
<feature type="binding site" evidence="12">
    <location>
        <position position="40"/>
    </location>
    <ligand>
        <name>ATP</name>
        <dbReference type="ChEBI" id="CHEBI:30616"/>
    </ligand>
</feature>
<dbReference type="InterPro" id="IPR011009">
    <property type="entry name" value="Kinase-like_dom_sf"/>
</dbReference>
<keyword evidence="13" id="KW-0472">Membrane</keyword>
<evidence type="ECO:0000259" key="14">
    <source>
        <dbReference type="PROSITE" id="PS50011"/>
    </source>
</evidence>
<comment type="caution">
    <text evidence="15">The sequence shown here is derived from an EMBL/GenBank/DDBJ whole genome shotgun (WGS) entry which is preliminary data.</text>
</comment>
<dbReference type="SMART" id="SM00220">
    <property type="entry name" value="S_TKc"/>
    <property type="match status" value="1"/>
</dbReference>
<dbReference type="STRING" id="1920490.GCA_001895925_04198"/>
<dbReference type="SUPFAM" id="SSF50978">
    <property type="entry name" value="WD40 repeat-like"/>
    <property type="match status" value="1"/>
</dbReference>
<dbReference type="Proteomes" id="UP000238634">
    <property type="component" value="Unassembled WGS sequence"/>
</dbReference>
<accession>A0A2T1DIX8</accession>
<dbReference type="PROSITE" id="PS00107">
    <property type="entry name" value="PROTEIN_KINASE_ATP"/>
    <property type="match status" value="1"/>
</dbReference>
<dbReference type="EC" id="2.7.11.1" evidence="1"/>
<dbReference type="InterPro" id="IPR000719">
    <property type="entry name" value="Prot_kinase_dom"/>
</dbReference>
<name>A0A2T1DIX8_9CYAN</name>
<evidence type="ECO:0000256" key="5">
    <source>
        <dbReference type="ARBA" id="ARBA00022737"/>
    </source>
</evidence>
<evidence type="ECO:0000256" key="8">
    <source>
        <dbReference type="ARBA" id="ARBA00022840"/>
    </source>
</evidence>
<evidence type="ECO:0000256" key="6">
    <source>
        <dbReference type="ARBA" id="ARBA00022741"/>
    </source>
</evidence>
<dbReference type="PANTHER" id="PTHR24363">
    <property type="entry name" value="SERINE/THREONINE PROTEIN KINASE"/>
    <property type="match status" value="1"/>
</dbReference>
<keyword evidence="3 11" id="KW-0853">WD repeat</keyword>
<feature type="domain" description="Protein kinase" evidence="14">
    <location>
        <begin position="9"/>
        <end position="270"/>
    </location>
</feature>
<dbReference type="Pfam" id="PF00069">
    <property type="entry name" value="Pkinase"/>
    <property type="match status" value="1"/>
</dbReference>
<evidence type="ECO:0000256" key="12">
    <source>
        <dbReference type="PROSITE-ProRule" id="PRU10141"/>
    </source>
</evidence>
<feature type="repeat" description="WD" evidence="11">
    <location>
        <begin position="627"/>
        <end position="668"/>
    </location>
</feature>
<keyword evidence="8 12" id="KW-0067">ATP-binding</keyword>
<evidence type="ECO:0000256" key="4">
    <source>
        <dbReference type="ARBA" id="ARBA00022679"/>
    </source>
</evidence>
<dbReference type="PROSITE" id="PS50082">
    <property type="entry name" value="WD_REPEATS_2"/>
    <property type="match status" value="4"/>
</dbReference>
<keyword evidence="7" id="KW-0418">Kinase</keyword>
<dbReference type="GO" id="GO:0005524">
    <property type="term" value="F:ATP binding"/>
    <property type="evidence" value="ECO:0007669"/>
    <property type="project" value="UniProtKB-UniRule"/>
</dbReference>
<sequence length="703" mass="77877">MQNKIIHHYRIIKPLGAGAFGQTYLAQNLKLPGEPVCVVKQLKPQSTDPESVKAAKMLFDREAKTLHKIGSHERIPQILDYFKEDQEFYLVQEYIEGKTLREELDSQQSWDESQAILFLQEILRIIAFIHSQKIIHRDIKPENIVRRASDQTLFLIDFGAVKQSCCDRQQPSSTIIHSRGYSPPEQLAGIPEPSSDIYALGMTCIEALTKATSKSFIQLRKTKTQKINWSESLRICPEFKSILDKMVCINSQDRYPTANCVLRDLEHIATSSPNNYTPTEITTSHNLHTYTPTELRADSFTDSSLGSGDFEQPSEASPILKTSAPPLKKKLNSRELSLELIECLKDKQRAPQPKKVVDTTRQWLRKKFLIISGSLIFTVVGLPLVLILNHIHKSAHLSNTTSSETVNSQETSAIFEEKSNFKEHSSAIKFLAFAPDRKTLISGSEAGLVKLRDIQNSSTTTLTQTQSQILAMSSSANGNTLAIATEGKLIELWDLKHHKKMNQIPTQQLVWSLALSQYSDLAAGVVGKIKLWKIQPKLSETKQLPDERSQSITFNPAADVLARGSADGTVKISHLASNKSQSFHKHSNAVNAVAIDVNGALLFTGSEDDTIRIWNLYALSEHILPTIQADLGGVKAIASSPAAKIVAGGGAYGTVKIWNWQTGKAIARSSNHLTEVTALAFSPEGQVLAVGDREGNIVIYTLK</sequence>
<keyword evidence="2" id="KW-0723">Serine/threonine-protein kinase</keyword>
<keyword evidence="16" id="KW-1185">Reference proteome</keyword>
<dbReference type="InterPro" id="IPR019775">
    <property type="entry name" value="WD40_repeat_CS"/>
</dbReference>